<protein>
    <submittedName>
        <fullName evidence="1">Uncharacterized protein</fullName>
    </submittedName>
</protein>
<dbReference type="EMBL" id="DVJO01000017">
    <property type="protein sequence ID" value="HIS82101.1"/>
    <property type="molecule type" value="Genomic_DNA"/>
</dbReference>
<evidence type="ECO:0000313" key="1">
    <source>
        <dbReference type="EMBL" id="HIS82101.1"/>
    </source>
</evidence>
<organism evidence="1 2">
    <name type="scientific">Candidatus Scatenecus faecavium</name>
    <dbReference type="NCBI Taxonomy" id="2840915"/>
    <lineage>
        <taxon>Bacteria</taxon>
        <taxon>Candidatus Scatenecus</taxon>
    </lineage>
</organism>
<reference evidence="1" key="1">
    <citation type="submission" date="2020-10" db="EMBL/GenBank/DDBJ databases">
        <authorList>
            <person name="Gilroy R."/>
        </authorList>
    </citation>
    <scope>NUCLEOTIDE SEQUENCE</scope>
    <source>
        <strain evidence="1">CHK152-2994</strain>
    </source>
</reference>
<reference evidence="1" key="2">
    <citation type="journal article" date="2021" name="PeerJ">
        <title>Extensive microbial diversity within the chicken gut microbiome revealed by metagenomics and culture.</title>
        <authorList>
            <person name="Gilroy R."/>
            <person name="Ravi A."/>
            <person name="Getino M."/>
            <person name="Pursley I."/>
            <person name="Horton D.L."/>
            <person name="Alikhan N.F."/>
            <person name="Baker D."/>
            <person name="Gharbi K."/>
            <person name="Hall N."/>
            <person name="Watson M."/>
            <person name="Adriaenssens E.M."/>
            <person name="Foster-Nyarko E."/>
            <person name="Jarju S."/>
            <person name="Secka A."/>
            <person name="Antonio M."/>
            <person name="Oren A."/>
            <person name="Chaudhuri R.R."/>
            <person name="La Ragione R."/>
            <person name="Hildebrand F."/>
            <person name="Pallen M.J."/>
        </authorList>
    </citation>
    <scope>NUCLEOTIDE SEQUENCE</scope>
    <source>
        <strain evidence="1">CHK152-2994</strain>
    </source>
</reference>
<comment type="caution">
    <text evidence="1">The sequence shown here is derived from an EMBL/GenBank/DDBJ whole genome shotgun (WGS) entry which is preliminary data.</text>
</comment>
<dbReference type="Proteomes" id="UP000824139">
    <property type="component" value="Unassembled WGS sequence"/>
</dbReference>
<sequence length="250" mass="29621">MLKVGKTAKLPLKICKGSAQERIELAKQYNEKLFNSICKSFKGKWLDKDVFTQELKNVHNGKTNFTLKNANPKGFVGNTAPMCNKKEVVSYDIYLPLNKFGKKMYLRNMNIFMHETFHYFFEITNPKHIKNACTMHENKLNIETNKFYHDKLYNKQGDTDLIKIALPAYIKNFYPKDQITILQSWRYRLTEEVYAYKEGAKYYEKIQDIYKDTLHKKLKCDDGSDFHFEEKIKIIEETLAKILEKVRKNL</sequence>
<accession>A0A9D1K341</accession>
<name>A0A9D1K341_9BACT</name>
<gene>
    <name evidence="1" type="ORF">IAD41_00620</name>
</gene>
<proteinExistence type="predicted"/>
<evidence type="ECO:0000313" key="2">
    <source>
        <dbReference type="Proteomes" id="UP000824139"/>
    </source>
</evidence>
<dbReference type="AlphaFoldDB" id="A0A9D1K341"/>